<dbReference type="Pfam" id="PF01408">
    <property type="entry name" value="GFO_IDH_MocA"/>
    <property type="match status" value="1"/>
</dbReference>
<dbReference type="SUPFAM" id="SSF51735">
    <property type="entry name" value="NAD(P)-binding Rossmann-fold domains"/>
    <property type="match status" value="1"/>
</dbReference>
<dbReference type="KEGG" id="amob:HG15A2_23980"/>
<keyword evidence="3" id="KW-1185">Reference proteome</keyword>
<evidence type="ECO:0000259" key="1">
    <source>
        <dbReference type="Pfam" id="PF01408"/>
    </source>
</evidence>
<sequence>MNSGKTINGLLHSLLPIAIVRRFAALGGCFALLLVVGVASSPLTAADDTIRAGIIGCDTSHVIAFTDLFNAPDADESLANVKVVAAFPGGSHDIASSRDRVGKFTEKLRDKGIQIVDSVDTLVDLVDVVLLESVDGRKHLEQVRPVFASGKRVFIDKPIAASLADTIEIADLSKESGVPFFSCSAIRFTPGISSARTDPKLGQITGCATYSPCPVEPTHPDLYWYGVHGVEALFTIMGPDCERVTRTQTEDTELVVGVWGDGLVGTFRGIRKGRRDYGALLFREKSNVFIEGFGGYEPLVKQIAQFFKTGVPPVSAEETIAIIAFMEAADESKRQGGMPVTIESVMARAKAEVADRK</sequence>
<dbReference type="PANTHER" id="PTHR43818">
    <property type="entry name" value="BCDNA.GH03377"/>
    <property type="match status" value="1"/>
</dbReference>
<dbReference type="InterPro" id="IPR036291">
    <property type="entry name" value="NAD(P)-bd_dom_sf"/>
</dbReference>
<dbReference type="Gene3D" id="3.40.50.720">
    <property type="entry name" value="NAD(P)-binding Rossmann-like Domain"/>
    <property type="match status" value="1"/>
</dbReference>
<dbReference type="GO" id="GO:0000166">
    <property type="term" value="F:nucleotide binding"/>
    <property type="evidence" value="ECO:0007669"/>
    <property type="project" value="InterPro"/>
</dbReference>
<organism evidence="2 3">
    <name type="scientific">Adhaeretor mobilis</name>
    <dbReference type="NCBI Taxonomy" id="1930276"/>
    <lineage>
        <taxon>Bacteria</taxon>
        <taxon>Pseudomonadati</taxon>
        <taxon>Planctomycetota</taxon>
        <taxon>Planctomycetia</taxon>
        <taxon>Pirellulales</taxon>
        <taxon>Lacipirellulaceae</taxon>
        <taxon>Adhaeretor</taxon>
    </lineage>
</organism>
<dbReference type="EMBL" id="CP036263">
    <property type="protein sequence ID" value="QDS99108.1"/>
    <property type="molecule type" value="Genomic_DNA"/>
</dbReference>
<gene>
    <name evidence="2" type="ORF">HG15A2_23980</name>
</gene>
<name>A0A517MW62_9BACT</name>
<accession>A0A517MW62</accession>
<evidence type="ECO:0000313" key="3">
    <source>
        <dbReference type="Proteomes" id="UP000319852"/>
    </source>
</evidence>
<reference evidence="2 3" key="1">
    <citation type="submission" date="2019-02" db="EMBL/GenBank/DDBJ databases">
        <title>Deep-cultivation of Planctomycetes and their phenomic and genomic characterization uncovers novel biology.</title>
        <authorList>
            <person name="Wiegand S."/>
            <person name="Jogler M."/>
            <person name="Boedeker C."/>
            <person name="Pinto D."/>
            <person name="Vollmers J."/>
            <person name="Rivas-Marin E."/>
            <person name="Kohn T."/>
            <person name="Peeters S.H."/>
            <person name="Heuer A."/>
            <person name="Rast P."/>
            <person name="Oberbeckmann S."/>
            <person name="Bunk B."/>
            <person name="Jeske O."/>
            <person name="Meyerdierks A."/>
            <person name="Storesund J.E."/>
            <person name="Kallscheuer N."/>
            <person name="Luecker S."/>
            <person name="Lage O.M."/>
            <person name="Pohl T."/>
            <person name="Merkel B.J."/>
            <person name="Hornburger P."/>
            <person name="Mueller R.-W."/>
            <person name="Bruemmer F."/>
            <person name="Labrenz M."/>
            <person name="Spormann A.M."/>
            <person name="Op den Camp H."/>
            <person name="Overmann J."/>
            <person name="Amann R."/>
            <person name="Jetten M.S.M."/>
            <person name="Mascher T."/>
            <person name="Medema M.H."/>
            <person name="Devos D.P."/>
            <person name="Kaster A.-K."/>
            <person name="Ovreas L."/>
            <person name="Rohde M."/>
            <person name="Galperin M.Y."/>
            <person name="Jogler C."/>
        </authorList>
    </citation>
    <scope>NUCLEOTIDE SEQUENCE [LARGE SCALE GENOMIC DNA]</scope>
    <source>
        <strain evidence="2 3">HG15A2</strain>
    </source>
</reference>
<dbReference type="AlphaFoldDB" id="A0A517MW62"/>
<dbReference type="PANTHER" id="PTHR43818:SF9">
    <property type="entry name" value="HYPOTHETICAL OXIDOREDUCTASE"/>
    <property type="match status" value="1"/>
</dbReference>
<dbReference type="InterPro" id="IPR050463">
    <property type="entry name" value="Gfo/Idh/MocA_oxidrdct_glycsds"/>
</dbReference>
<dbReference type="InterPro" id="IPR000683">
    <property type="entry name" value="Gfo/Idh/MocA-like_OxRdtase_N"/>
</dbReference>
<dbReference type="Proteomes" id="UP000319852">
    <property type="component" value="Chromosome"/>
</dbReference>
<dbReference type="OrthoDB" id="128220at2"/>
<evidence type="ECO:0000313" key="2">
    <source>
        <dbReference type="EMBL" id="QDS99108.1"/>
    </source>
</evidence>
<feature type="domain" description="Gfo/Idh/MocA-like oxidoreductase N-terminal" evidence="1">
    <location>
        <begin position="109"/>
        <end position="180"/>
    </location>
</feature>
<proteinExistence type="predicted"/>
<protein>
    <recommendedName>
        <fullName evidence="1">Gfo/Idh/MocA-like oxidoreductase N-terminal domain-containing protein</fullName>
    </recommendedName>
</protein>